<protein>
    <submittedName>
        <fullName evidence="1">Uncharacterized protein</fullName>
    </submittedName>
</protein>
<evidence type="ECO:0000313" key="1">
    <source>
        <dbReference type="EMBL" id="JAH93838.1"/>
    </source>
</evidence>
<organism evidence="1">
    <name type="scientific">Anguilla anguilla</name>
    <name type="common">European freshwater eel</name>
    <name type="synonym">Muraena anguilla</name>
    <dbReference type="NCBI Taxonomy" id="7936"/>
    <lineage>
        <taxon>Eukaryota</taxon>
        <taxon>Metazoa</taxon>
        <taxon>Chordata</taxon>
        <taxon>Craniata</taxon>
        <taxon>Vertebrata</taxon>
        <taxon>Euteleostomi</taxon>
        <taxon>Actinopterygii</taxon>
        <taxon>Neopterygii</taxon>
        <taxon>Teleostei</taxon>
        <taxon>Anguilliformes</taxon>
        <taxon>Anguillidae</taxon>
        <taxon>Anguilla</taxon>
    </lineage>
</organism>
<accession>A0A0E9WWQ2</accession>
<sequence length="89" mass="9356">MGRTTVPSGAFRFKPRVLNCCTLLPPTSTQCSPPLGLPRALLLGLHGKQQPGGVFGVALTIDQHQGLPLIVLDHTGDTAEMLLSCLLAP</sequence>
<name>A0A0E9WWQ2_ANGAN</name>
<reference evidence="1" key="1">
    <citation type="submission" date="2014-11" db="EMBL/GenBank/DDBJ databases">
        <authorList>
            <person name="Amaro Gonzalez C."/>
        </authorList>
    </citation>
    <scope>NUCLEOTIDE SEQUENCE</scope>
</reference>
<reference evidence="1" key="2">
    <citation type="journal article" date="2015" name="Fish Shellfish Immunol.">
        <title>Early steps in the European eel (Anguilla anguilla)-Vibrio vulnificus interaction in the gills: Role of the RtxA13 toxin.</title>
        <authorList>
            <person name="Callol A."/>
            <person name="Pajuelo D."/>
            <person name="Ebbesson L."/>
            <person name="Teles M."/>
            <person name="MacKenzie S."/>
            <person name="Amaro C."/>
        </authorList>
    </citation>
    <scope>NUCLEOTIDE SEQUENCE</scope>
</reference>
<dbReference type="AlphaFoldDB" id="A0A0E9WWQ2"/>
<dbReference type="EMBL" id="GBXM01014739">
    <property type="protein sequence ID" value="JAH93838.1"/>
    <property type="molecule type" value="Transcribed_RNA"/>
</dbReference>
<proteinExistence type="predicted"/>